<dbReference type="AlphaFoldDB" id="A0A6A7AJK8"/>
<feature type="non-terminal residue" evidence="1">
    <location>
        <position position="1"/>
    </location>
</feature>
<dbReference type="EMBL" id="MU006216">
    <property type="protein sequence ID" value="KAF2832775.1"/>
    <property type="molecule type" value="Genomic_DNA"/>
</dbReference>
<evidence type="ECO:0000313" key="2">
    <source>
        <dbReference type="Proteomes" id="UP000799424"/>
    </source>
</evidence>
<evidence type="ECO:0000313" key="1">
    <source>
        <dbReference type="EMBL" id="KAF2832775.1"/>
    </source>
</evidence>
<dbReference type="Proteomes" id="UP000799424">
    <property type="component" value="Unassembled WGS sequence"/>
</dbReference>
<organism evidence="1 2">
    <name type="scientific">Ophiobolus disseminans</name>
    <dbReference type="NCBI Taxonomy" id="1469910"/>
    <lineage>
        <taxon>Eukaryota</taxon>
        <taxon>Fungi</taxon>
        <taxon>Dikarya</taxon>
        <taxon>Ascomycota</taxon>
        <taxon>Pezizomycotina</taxon>
        <taxon>Dothideomycetes</taxon>
        <taxon>Pleosporomycetidae</taxon>
        <taxon>Pleosporales</taxon>
        <taxon>Pleosporineae</taxon>
        <taxon>Phaeosphaeriaceae</taxon>
        <taxon>Ophiobolus</taxon>
    </lineage>
</organism>
<sequence length="260" mass="28935">PRRDNDGNVVDGDNECLRIMHADKTSKEAVKDQKYEADGEQYVATGAYFDFALNLKGGGIIALNFESSSIAVTYPENWGRKAEPNELPNFRFLSNIYWGYWYRSNPNVKNLRVYAAYNVVNDATSELVVRAFKSTKVEKLTPWPGASFDIDSEEGQALVGSPIGATAAHVLSGHKEELGIEHVTKVTVLTNDYNVGFLEPKRKELHMFFTIEDAPGGEGGAGRKRRAVREDRAVREETSVRNEGKNVVHEHVFRVAGRAG</sequence>
<keyword evidence="2" id="KW-1185">Reference proteome</keyword>
<dbReference type="OrthoDB" id="5337308at2759"/>
<proteinExistence type="predicted"/>
<gene>
    <name evidence="1" type="ORF">CC86DRAFT_414318</name>
</gene>
<reference evidence="1" key="1">
    <citation type="journal article" date="2020" name="Stud. Mycol.">
        <title>101 Dothideomycetes genomes: a test case for predicting lifestyles and emergence of pathogens.</title>
        <authorList>
            <person name="Haridas S."/>
            <person name="Albert R."/>
            <person name="Binder M."/>
            <person name="Bloem J."/>
            <person name="Labutti K."/>
            <person name="Salamov A."/>
            <person name="Andreopoulos B."/>
            <person name="Baker S."/>
            <person name="Barry K."/>
            <person name="Bills G."/>
            <person name="Bluhm B."/>
            <person name="Cannon C."/>
            <person name="Castanera R."/>
            <person name="Culley D."/>
            <person name="Daum C."/>
            <person name="Ezra D."/>
            <person name="Gonzalez J."/>
            <person name="Henrissat B."/>
            <person name="Kuo A."/>
            <person name="Liang C."/>
            <person name="Lipzen A."/>
            <person name="Lutzoni F."/>
            <person name="Magnuson J."/>
            <person name="Mondo S."/>
            <person name="Nolan M."/>
            <person name="Ohm R."/>
            <person name="Pangilinan J."/>
            <person name="Park H.-J."/>
            <person name="Ramirez L."/>
            <person name="Alfaro M."/>
            <person name="Sun H."/>
            <person name="Tritt A."/>
            <person name="Yoshinaga Y."/>
            <person name="Zwiers L.-H."/>
            <person name="Turgeon B."/>
            <person name="Goodwin S."/>
            <person name="Spatafora J."/>
            <person name="Crous P."/>
            <person name="Grigoriev I."/>
        </authorList>
    </citation>
    <scope>NUCLEOTIDE SEQUENCE</scope>
    <source>
        <strain evidence="1">CBS 113818</strain>
    </source>
</reference>
<protein>
    <submittedName>
        <fullName evidence="1">Uncharacterized protein</fullName>
    </submittedName>
</protein>
<accession>A0A6A7AJK8</accession>
<name>A0A6A7AJK8_9PLEO</name>